<dbReference type="OrthoDB" id="3255720at2"/>
<dbReference type="EMBL" id="CP009249">
    <property type="protein sequence ID" value="APT92456.1"/>
    <property type="molecule type" value="Genomic_DNA"/>
</dbReference>
<organism evidence="2 3">
    <name type="scientific">Corynebacterium phocae</name>
    <dbReference type="NCBI Taxonomy" id="161895"/>
    <lineage>
        <taxon>Bacteria</taxon>
        <taxon>Bacillati</taxon>
        <taxon>Actinomycetota</taxon>
        <taxon>Actinomycetes</taxon>
        <taxon>Mycobacteriales</taxon>
        <taxon>Corynebacteriaceae</taxon>
        <taxon>Corynebacterium</taxon>
    </lineage>
</organism>
<gene>
    <name evidence="2" type="ORF">CPHO_05670</name>
</gene>
<name>A0A1L7D2R3_9CORY</name>
<proteinExistence type="predicted"/>
<reference evidence="2 3" key="1">
    <citation type="submission" date="2014-08" db="EMBL/GenBank/DDBJ databases">
        <title>Complete genome sequence of Corynebacterium phocae M408/89/1(T)(=DSM 44612(T)), isolated from the common seal (Phoca vitulina).</title>
        <authorList>
            <person name="Ruckert C."/>
            <person name="Albersmeier A."/>
            <person name="Winkler A."/>
            <person name="Kalinowski J."/>
        </authorList>
    </citation>
    <scope>NUCLEOTIDE SEQUENCE [LARGE SCALE GENOMIC DNA]</scope>
    <source>
        <strain evidence="2 3">M408/89/1</strain>
    </source>
</reference>
<evidence type="ECO:0000313" key="3">
    <source>
        <dbReference type="Proteomes" id="UP000185491"/>
    </source>
</evidence>
<dbReference type="AlphaFoldDB" id="A0A1L7D2R3"/>
<dbReference type="STRING" id="161895.CPHO_05670"/>
<dbReference type="InterPro" id="IPR019660">
    <property type="entry name" value="Put_sensory_transdc_reg_YbjN"/>
</dbReference>
<feature type="region of interest" description="Disordered" evidence="1">
    <location>
        <begin position="33"/>
        <end position="54"/>
    </location>
</feature>
<dbReference type="Proteomes" id="UP000185491">
    <property type="component" value="Chromosome"/>
</dbReference>
<dbReference type="RefSeq" id="WP_075733952.1">
    <property type="nucleotide sequence ID" value="NZ_CP009249.1"/>
</dbReference>
<sequence>MTTPEPQILPDTPVIDVKIDRIEEILTEQGLKYRIEDAPAPAPNGEDKEGEQSAETTVKVLRTGFINTAIAMQVRGDVLVIDSIWRGRIPSSEGPQVLQLINEWNSQHFAPTLRFFESPEQTLAISAVRELNVADGASRNQLGAFVMASLNALLEAFAFVEQKYPQLITWQEPHND</sequence>
<accession>A0A1L7D2R3</accession>
<evidence type="ECO:0000313" key="2">
    <source>
        <dbReference type="EMBL" id="APT92456.1"/>
    </source>
</evidence>
<evidence type="ECO:0008006" key="4">
    <source>
        <dbReference type="Google" id="ProtNLM"/>
    </source>
</evidence>
<dbReference type="Pfam" id="PF10722">
    <property type="entry name" value="YbjN"/>
    <property type="match status" value="1"/>
</dbReference>
<dbReference type="KEGG" id="cpho:CPHO_05670"/>
<evidence type="ECO:0000256" key="1">
    <source>
        <dbReference type="SAM" id="MobiDB-lite"/>
    </source>
</evidence>
<protein>
    <recommendedName>
        <fullName evidence="4">YbjN domain-containing protein</fullName>
    </recommendedName>
</protein>
<keyword evidence="3" id="KW-1185">Reference proteome</keyword>